<accession>A0ABR5N0F7</accession>
<protein>
    <submittedName>
        <fullName evidence="1">Uncharacterized protein</fullName>
    </submittedName>
</protein>
<sequence length="71" mass="8216">MELTKQVLQAKQGDRDAFIRLVFDGGYATTGKTKYLIIKPFVYQDDFSEKVRDDQFVKGLELKMELPAQNE</sequence>
<organism evidence="1 2">
    <name type="scientific">Brevibacillus choshinensis</name>
    <dbReference type="NCBI Taxonomy" id="54911"/>
    <lineage>
        <taxon>Bacteria</taxon>
        <taxon>Bacillati</taxon>
        <taxon>Bacillota</taxon>
        <taxon>Bacilli</taxon>
        <taxon>Bacillales</taxon>
        <taxon>Paenibacillaceae</taxon>
        <taxon>Brevibacillus</taxon>
    </lineage>
</organism>
<comment type="caution">
    <text evidence="1">The sequence shown here is derived from an EMBL/GenBank/DDBJ whole genome shotgun (WGS) entry which is preliminary data.</text>
</comment>
<proteinExistence type="predicted"/>
<name>A0ABR5N0F7_BRECH</name>
<keyword evidence="2" id="KW-1185">Reference proteome</keyword>
<reference evidence="1 2" key="1">
    <citation type="submission" date="2015-09" db="EMBL/GenBank/DDBJ databases">
        <title>Genome sequencing project for genomic taxonomy and phylogenomics of Bacillus-like bacteria.</title>
        <authorList>
            <person name="Liu B."/>
            <person name="Wang J."/>
            <person name="Zhu Y."/>
            <person name="Liu G."/>
            <person name="Chen Q."/>
            <person name="Chen Z."/>
            <person name="Lan J."/>
            <person name="Che J."/>
            <person name="Ge C."/>
            <person name="Shi H."/>
            <person name="Pan Z."/>
            <person name="Liu X."/>
        </authorList>
    </citation>
    <scope>NUCLEOTIDE SEQUENCE [LARGE SCALE GENOMIC DNA]</scope>
    <source>
        <strain evidence="1 2">DSM 8552</strain>
    </source>
</reference>
<evidence type="ECO:0000313" key="2">
    <source>
        <dbReference type="Proteomes" id="UP000051063"/>
    </source>
</evidence>
<dbReference type="Proteomes" id="UP000051063">
    <property type="component" value="Unassembled WGS sequence"/>
</dbReference>
<gene>
    <name evidence="1" type="ORF">AN963_29690</name>
</gene>
<dbReference type="EMBL" id="LJJB01000015">
    <property type="protein sequence ID" value="KQL43609.1"/>
    <property type="molecule type" value="Genomic_DNA"/>
</dbReference>
<dbReference type="RefSeq" id="WP_055748152.1">
    <property type="nucleotide sequence ID" value="NZ_LJJB01000015.1"/>
</dbReference>
<evidence type="ECO:0000313" key="1">
    <source>
        <dbReference type="EMBL" id="KQL43609.1"/>
    </source>
</evidence>